<dbReference type="InterPro" id="IPR036282">
    <property type="entry name" value="Glutathione-S-Trfase_C_sf"/>
</dbReference>
<dbReference type="PROSITE" id="PS50405">
    <property type="entry name" value="GST_CTER"/>
    <property type="match status" value="1"/>
</dbReference>
<evidence type="ECO:0000313" key="4">
    <source>
        <dbReference type="Ensembl" id="ENSHHUP00000019413.1"/>
    </source>
</evidence>
<dbReference type="PROSITE" id="PS50404">
    <property type="entry name" value="GST_NTER"/>
    <property type="match status" value="1"/>
</dbReference>
<reference evidence="5" key="1">
    <citation type="submission" date="2018-06" db="EMBL/GenBank/DDBJ databases">
        <title>Genome assembly of Danube salmon.</title>
        <authorList>
            <person name="Macqueen D.J."/>
            <person name="Gundappa M.K."/>
        </authorList>
    </citation>
    <scope>NUCLEOTIDE SEQUENCE [LARGE SCALE GENOMIC DNA]</scope>
</reference>
<keyword evidence="5" id="KW-1185">Reference proteome</keyword>
<dbReference type="Ensembl" id="ENSHHUT00000020132.1">
    <property type="protein sequence ID" value="ENSHHUP00000019413.1"/>
    <property type="gene ID" value="ENSHHUG00000012136.1"/>
</dbReference>
<dbReference type="InterPro" id="IPR010987">
    <property type="entry name" value="Glutathione-S-Trfase_C-like"/>
</dbReference>
<dbReference type="InterPro" id="IPR036249">
    <property type="entry name" value="Thioredoxin-like_sf"/>
</dbReference>
<dbReference type="PANTHER" id="PTHR44051">
    <property type="entry name" value="GLUTATHIONE S-TRANSFERASE-RELATED"/>
    <property type="match status" value="1"/>
</dbReference>
<evidence type="ECO:0000313" key="5">
    <source>
        <dbReference type="Proteomes" id="UP000314982"/>
    </source>
</evidence>
<sequence length="171" mass="18926">LFQPIPYVDINGFKLAESGAILEWLEDAYPTVSLLPPSTNDRARARELSLLIDHYLINASGLLSMHLLFGAPLSEESKADIAAKLARAVSAVNSRIGQSGPWLCGDSFSLADISLAVVLPHLAFLGEKVLGHDPLLKLALPPQYRERLAKRVSVTRMWQEREQLLQAFLKR</sequence>
<organism evidence="4 5">
    <name type="scientific">Hucho hucho</name>
    <name type="common">huchen</name>
    <dbReference type="NCBI Taxonomy" id="62062"/>
    <lineage>
        <taxon>Eukaryota</taxon>
        <taxon>Metazoa</taxon>
        <taxon>Chordata</taxon>
        <taxon>Craniata</taxon>
        <taxon>Vertebrata</taxon>
        <taxon>Euteleostomi</taxon>
        <taxon>Actinopterygii</taxon>
        <taxon>Neopterygii</taxon>
        <taxon>Teleostei</taxon>
        <taxon>Protacanthopterygii</taxon>
        <taxon>Salmoniformes</taxon>
        <taxon>Salmonidae</taxon>
        <taxon>Salmoninae</taxon>
        <taxon>Hucho</taxon>
    </lineage>
</organism>
<dbReference type="STRING" id="62062.ENSHHUP00000019413"/>
<dbReference type="SUPFAM" id="SSF47616">
    <property type="entry name" value="GST C-terminal domain-like"/>
    <property type="match status" value="1"/>
</dbReference>
<protein>
    <submittedName>
        <fullName evidence="4">Uncharacterized protein</fullName>
    </submittedName>
</protein>
<feature type="domain" description="GST C-terminal" evidence="3">
    <location>
        <begin position="38"/>
        <end position="168"/>
    </location>
</feature>
<comment type="similarity">
    <text evidence="1">Belongs to the GST superfamily.</text>
</comment>
<dbReference type="Pfam" id="PF13410">
    <property type="entry name" value="GST_C_2"/>
    <property type="match status" value="1"/>
</dbReference>
<dbReference type="Gene3D" id="1.20.1050.10">
    <property type="match status" value="1"/>
</dbReference>
<proteinExistence type="inferred from homology"/>
<evidence type="ECO:0000256" key="1">
    <source>
        <dbReference type="ARBA" id="ARBA00007409"/>
    </source>
</evidence>
<dbReference type="CDD" id="cd00570">
    <property type="entry name" value="GST_N_family"/>
    <property type="match status" value="1"/>
</dbReference>
<dbReference type="InterPro" id="IPR004045">
    <property type="entry name" value="Glutathione_S-Trfase_N"/>
</dbReference>
<feature type="domain" description="GST N-terminal" evidence="2">
    <location>
        <begin position="1"/>
        <end position="33"/>
    </location>
</feature>
<accession>A0A4W5KQ50</accession>
<dbReference type="AlphaFoldDB" id="A0A4W5KQ50"/>
<dbReference type="SUPFAM" id="SSF52833">
    <property type="entry name" value="Thioredoxin-like"/>
    <property type="match status" value="1"/>
</dbReference>
<name>A0A4W5KQ50_9TELE</name>
<reference evidence="4" key="2">
    <citation type="submission" date="2025-08" db="UniProtKB">
        <authorList>
            <consortium name="Ensembl"/>
        </authorList>
    </citation>
    <scope>IDENTIFICATION</scope>
</reference>
<evidence type="ECO:0000259" key="2">
    <source>
        <dbReference type="PROSITE" id="PS50404"/>
    </source>
</evidence>
<dbReference type="PANTHER" id="PTHR44051:SF8">
    <property type="entry name" value="GLUTATHIONE S-TRANSFERASE GSTA"/>
    <property type="match status" value="1"/>
</dbReference>
<reference evidence="4" key="3">
    <citation type="submission" date="2025-09" db="UniProtKB">
        <authorList>
            <consortium name="Ensembl"/>
        </authorList>
    </citation>
    <scope>IDENTIFICATION</scope>
</reference>
<dbReference type="Proteomes" id="UP000314982">
    <property type="component" value="Unassembled WGS sequence"/>
</dbReference>
<evidence type="ECO:0000259" key="3">
    <source>
        <dbReference type="PROSITE" id="PS50405"/>
    </source>
</evidence>